<comment type="caution">
    <text evidence="2">The sequence shown here is derived from an EMBL/GenBank/DDBJ whole genome shotgun (WGS) entry which is preliminary data.</text>
</comment>
<proteinExistence type="predicted"/>
<evidence type="ECO:0000313" key="3">
    <source>
        <dbReference type="Proteomes" id="UP001620408"/>
    </source>
</evidence>
<organism evidence="2 3">
    <name type="scientific">Dyella koreensis</name>
    <dbReference type="NCBI Taxonomy" id="311235"/>
    <lineage>
        <taxon>Bacteria</taxon>
        <taxon>Pseudomonadati</taxon>
        <taxon>Pseudomonadota</taxon>
        <taxon>Gammaproteobacteria</taxon>
        <taxon>Lysobacterales</taxon>
        <taxon>Rhodanobacteraceae</taxon>
        <taxon>Dyella</taxon>
    </lineage>
</organism>
<protein>
    <submittedName>
        <fullName evidence="2">Uncharacterized protein</fullName>
    </submittedName>
</protein>
<keyword evidence="1" id="KW-0732">Signal</keyword>
<dbReference type="RefSeq" id="WP_379983628.1">
    <property type="nucleotide sequence ID" value="NZ_JADIKD010000012.1"/>
</dbReference>
<dbReference type="EMBL" id="JADIKD010000012">
    <property type="protein sequence ID" value="MFK2918756.1"/>
    <property type="molecule type" value="Genomic_DNA"/>
</dbReference>
<evidence type="ECO:0000256" key="1">
    <source>
        <dbReference type="SAM" id="SignalP"/>
    </source>
</evidence>
<dbReference type="Proteomes" id="UP001620408">
    <property type="component" value="Unassembled WGS sequence"/>
</dbReference>
<keyword evidence="3" id="KW-1185">Reference proteome</keyword>
<reference evidence="2 3" key="1">
    <citation type="submission" date="2020-10" db="EMBL/GenBank/DDBJ databases">
        <title>Phylogeny of dyella-like bacteria.</title>
        <authorList>
            <person name="Fu J."/>
        </authorList>
    </citation>
    <scope>NUCLEOTIDE SEQUENCE [LARGE SCALE GENOMIC DNA]</scope>
    <source>
        <strain evidence="2 3">BB4</strain>
    </source>
</reference>
<dbReference type="Pfam" id="PF11918">
    <property type="entry name" value="Peptidase_S41_N"/>
    <property type="match status" value="1"/>
</dbReference>
<sequence>MRTTTFILVLIFSMLSATAQAMDADRSVRAAEQLIQSHYMHRDRLATIHRVLRIDRHLGAYRATASDAELVARVNADLRVASNDVDLRLMLKDTGALAGSAERGGVICGNQSAGVPRIAYFDIGERLQLAVPTCSPS</sequence>
<accession>A0ABW8K9B8</accession>
<dbReference type="Gene3D" id="3.30.750.44">
    <property type="match status" value="1"/>
</dbReference>
<evidence type="ECO:0000313" key="2">
    <source>
        <dbReference type="EMBL" id="MFK2918756.1"/>
    </source>
</evidence>
<gene>
    <name evidence="2" type="ORF">ISS97_15905</name>
</gene>
<feature type="signal peptide" evidence="1">
    <location>
        <begin position="1"/>
        <end position="21"/>
    </location>
</feature>
<name>A0ABW8K9B8_9GAMM</name>
<feature type="chain" id="PRO_5045341480" evidence="1">
    <location>
        <begin position="22"/>
        <end position="137"/>
    </location>
</feature>